<evidence type="ECO:0008006" key="3">
    <source>
        <dbReference type="Google" id="ProtNLM"/>
    </source>
</evidence>
<reference evidence="1 2" key="1">
    <citation type="journal article" date="2016" name="Nat. Commun.">
        <title>Thousands of microbial genomes shed light on interconnected biogeochemical processes in an aquifer system.</title>
        <authorList>
            <person name="Anantharaman K."/>
            <person name="Brown C.T."/>
            <person name="Hug L.A."/>
            <person name="Sharon I."/>
            <person name="Castelle C.J."/>
            <person name="Probst A.J."/>
            <person name="Thomas B.C."/>
            <person name="Singh A."/>
            <person name="Wilkins M.J."/>
            <person name="Karaoz U."/>
            <person name="Brodie E.L."/>
            <person name="Williams K.H."/>
            <person name="Hubbard S.S."/>
            <person name="Banfield J.F."/>
        </authorList>
    </citation>
    <scope>NUCLEOTIDE SEQUENCE [LARGE SCALE GENOMIC DNA]</scope>
</reference>
<dbReference type="Pfam" id="PF08843">
    <property type="entry name" value="AbiEii"/>
    <property type="match status" value="1"/>
</dbReference>
<dbReference type="Proteomes" id="UP000178943">
    <property type="component" value="Unassembled WGS sequence"/>
</dbReference>
<proteinExistence type="predicted"/>
<protein>
    <recommendedName>
        <fullName evidence="3">Nucleotidyl transferase AbiEii/AbiGii toxin family protein</fullName>
    </recommendedName>
</protein>
<evidence type="ECO:0000313" key="1">
    <source>
        <dbReference type="EMBL" id="OGF59340.1"/>
    </source>
</evidence>
<dbReference type="AlphaFoldDB" id="A0A1F5V7H2"/>
<evidence type="ECO:0000313" key="2">
    <source>
        <dbReference type="Proteomes" id="UP000178943"/>
    </source>
</evidence>
<accession>A0A1F5V7H2</accession>
<dbReference type="EMBL" id="MFGW01000217">
    <property type="protein sequence ID" value="OGF59340.1"/>
    <property type="molecule type" value="Genomic_DNA"/>
</dbReference>
<dbReference type="InterPro" id="IPR014942">
    <property type="entry name" value="AbiEii"/>
</dbReference>
<dbReference type="STRING" id="1817863.A2Y62_13735"/>
<comment type="caution">
    <text evidence="1">The sequence shown here is derived from an EMBL/GenBank/DDBJ whole genome shotgun (WGS) entry which is preliminary data.</text>
</comment>
<gene>
    <name evidence="1" type="ORF">A2Y62_13735</name>
</gene>
<organism evidence="1 2">
    <name type="scientific">Candidatus Fischerbacteria bacterium RBG_13_37_8</name>
    <dbReference type="NCBI Taxonomy" id="1817863"/>
    <lineage>
        <taxon>Bacteria</taxon>
        <taxon>Candidatus Fischeribacteriota</taxon>
    </lineage>
</organism>
<sequence>MDAFYFTGGTALSLFFLKHRQSHDLDFFTATEELIVPFSHKLESQLNCIALSVERKRTFNSFVELYVSSDIDTTIIHLALDSPFRFEPPFDAKEFPALKVDNLIDMASNKLLALFSRATLRDFIDVYFLIKKYYSKTHLIERARQKDPGFDLYWLAVAFERINEYQNDSPDLLMLTTTCSMQELKEFFDAWRQEISEANLNPDTGR</sequence>
<dbReference type="Gene3D" id="3.10.450.620">
    <property type="entry name" value="JHP933, nucleotidyltransferase-like core domain"/>
    <property type="match status" value="1"/>
</dbReference>
<name>A0A1F5V7H2_9BACT</name>